<dbReference type="GO" id="GO:0071555">
    <property type="term" value="P:cell wall organization"/>
    <property type="evidence" value="ECO:0007669"/>
    <property type="project" value="UniProtKB-KW"/>
</dbReference>
<dbReference type="GO" id="GO:0005737">
    <property type="term" value="C:cytoplasm"/>
    <property type="evidence" value="ECO:0007669"/>
    <property type="project" value="UniProtKB-UniRule"/>
</dbReference>
<dbReference type="OrthoDB" id="9768152at2"/>
<keyword evidence="5" id="KW-1185">Reference proteome</keyword>
<sequence length="448" mass="48606">MIALDPKSLRRFEFVSADYDPATGVAALCYRFDQGPDLVERITFPNAPAVHPGREQALASALQLLHLIVGVSYYKAAVPESIVIHGAGVDAPRAAMLEELYLHGLGEFAHQNQLDLRGRIHFPAASAASAPAAHLGLRNRNLVPVGGGKDSLVTLEALRELGQDNLAVQVGSSPLIANVIAESGLPGLMIGRELSPHLFALNRAGAYNGHIPVTAINSVILVVAALIYDCSAIVFSNERSASSANLVKDGFAVNHQWSKSLRFEQLLRQEIARTIATDLNYFSALRALSELAVTQRFAKLDRYFASFSSCNRNFRILGDRPTQRWCGECPKCHFVFLGLAPFLSKTKLLGIFGQNLLDRADLATAFDGLLEVNAQFKPFECVGEGRESRAAMAELTQRAEWREDAIVKRFAQHIAPELDSAELALAPLLAAEGDHFVPAALAKILHAA</sequence>
<keyword evidence="1" id="KW-0413">Isomerase</keyword>
<comment type="catalytic activity">
    <reaction evidence="1">
        <text>UDP-N-acetyl-alpha-D-muramoyl-L-alanyl-L-glutamate + ATP + H2O = UDP-N-acetyl-alpha-D-muramoyl-L-alanyl-D-glutamate + AMP + diphosphate + H(+)</text>
        <dbReference type="Rhea" id="RHEA:58812"/>
        <dbReference type="ChEBI" id="CHEBI:15377"/>
        <dbReference type="ChEBI" id="CHEBI:15378"/>
        <dbReference type="ChEBI" id="CHEBI:30616"/>
        <dbReference type="ChEBI" id="CHEBI:33019"/>
        <dbReference type="ChEBI" id="CHEBI:83900"/>
        <dbReference type="ChEBI" id="CHEBI:142725"/>
        <dbReference type="ChEBI" id="CHEBI:456215"/>
        <dbReference type="EC" id="5.1.1.23"/>
    </reaction>
</comment>
<name>A0A2P1PQG0_9GAMM</name>
<dbReference type="UniPathway" id="UPA00219"/>
<keyword evidence="1" id="KW-0573">Peptidoglycan synthesis</keyword>
<dbReference type="InterPro" id="IPR053538">
    <property type="entry name" value="MurL_epimerase"/>
</dbReference>
<feature type="domain" description="MurL C-terminal" evidence="2">
    <location>
        <begin position="307"/>
        <end position="420"/>
    </location>
</feature>
<keyword evidence="1" id="KW-0132">Cell division</keyword>
<dbReference type="Proteomes" id="UP000241074">
    <property type="component" value="Chromosome"/>
</dbReference>
<dbReference type="EMBL" id="CP027860">
    <property type="protein sequence ID" value="AVP97080.1"/>
    <property type="molecule type" value="Genomic_DNA"/>
</dbReference>
<comment type="function">
    <text evidence="1">Cell wall formation. Catalyzes epimerization of the terminal L-glutamate in UDP-N-acetyl-alpha-D-muramoyl-L-alanyl-L-glutamate.</text>
</comment>
<evidence type="ECO:0000259" key="3">
    <source>
        <dbReference type="Pfam" id="PF26299"/>
    </source>
</evidence>
<dbReference type="NCBIfam" id="NF041275">
    <property type="entry name" value="MurL_Xanthmoales"/>
    <property type="match status" value="1"/>
</dbReference>
<dbReference type="Pfam" id="PF26298">
    <property type="entry name" value="MurL_epimerase_C"/>
    <property type="match status" value="1"/>
</dbReference>
<dbReference type="GO" id="GO:0051301">
    <property type="term" value="P:cell division"/>
    <property type="evidence" value="ECO:0007669"/>
    <property type="project" value="UniProtKB-KW"/>
</dbReference>
<evidence type="ECO:0000256" key="1">
    <source>
        <dbReference type="HAMAP-Rule" id="MF_02209"/>
    </source>
</evidence>
<organism evidence="4 5">
    <name type="scientific">Ahniella affigens</name>
    <dbReference type="NCBI Taxonomy" id="2021234"/>
    <lineage>
        <taxon>Bacteria</taxon>
        <taxon>Pseudomonadati</taxon>
        <taxon>Pseudomonadota</taxon>
        <taxon>Gammaproteobacteria</taxon>
        <taxon>Lysobacterales</taxon>
        <taxon>Rhodanobacteraceae</taxon>
        <taxon>Ahniella</taxon>
    </lineage>
</organism>
<gene>
    <name evidence="1" type="primary">murL</name>
    <name evidence="4" type="ORF">C7S18_07685</name>
</gene>
<evidence type="ECO:0000313" key="4">
    <source>
        <dbReference type="EMBL" id="AVP97080.1"/>
    </source>
</evidence>
<keyword evidence="1" id="KW-0131">Cell cycle</keyword>
<comment type="pathway">
    <text evidence="1">Cell wall biogenesis; peptidoglycan biosynthesis.</text>
</comment>
<evidence type="ECO:0000313" key="5">
    <source>
        <dbReference type="Proteomes" id="UP000241074"/>
    </source>
</evidence>
<reference evidence="4 5" key="1">
    <citation type="submission" date="2018-03" db="EMBL/GenBank/DDBJ databases">
        <title>Ahniella affigens gen. nov., sp. nov., a gammaproteobacterium isolated from sandy soil near a stream.</title>
        <authorList>
            <person name="Ko Y."/>
            <person name="Kim J.-H."/>
        </authorList>
    </citation>
    <scope>NUCLEOTIDE SEQUENCE [LARGE SCALE GENOMIC DNA]</scope>
    <source>
        <strain evidence="4 5">D13</strain>
    </source>
</reference>
<feature type="domain" description="MurL N-terminal" evidence="3">
    <location>
        <begin position="5"/>
        <end position="283"/>
    </location>
</feature>
<accession>A0A2P1PQG0</accession>
<protein>
    <recommendedName>
        <fullName evidence="1">UDP-N-acetyl-alpha-D-muramoyl-L-alanyl-L-glutamate epimerase</fullName>
        <ecNumber evidence="1">5.1.1.23</ecNumber>
    </recommendedName>
    <alternativeName>
        <fullName evidence="1">UDP-MurNAc-L-Ala-L-Glu epimerase</fullName>
    </alternativeName>
</protein>
<keyword evidence="1" id="KW-0961">Cell wall biogenesis/degradation</keyword>
<dbReference type="RefSeq" id="WP_106891005.1">
    <property type="nucleotide sequence ID" value="NZ_CP027860.1"/>
</dbReference>
<dbReference type="KEGG" id="xba:C7S18_07685"/>
<dbReference type="GO" id="GO:0009252">
    <property type="term" value="P:peptidoglycan biosynthetic process"/>
    <property type="evidence" value="ECO:0007669"/>
    <property type="project" value="UniProtKB-UniRule"/>
</dbReference>
<dbReference type="Pfam" id="PF26299">
    <property type="entry name" value="MurL_N"/>
    <property type="match status" value="1"/>
</dbReference>
<proteinExistence type="inferred from homology"/>
<dbReference type="InterPro" id="IPR058741">
    <property type="entry name" value="MurL_C"/>
</dbReference>
<evidence type="ECO:0000259" key="2">
    <source>
        <dbReference type="Pfam" id="PF26298"/>
    </source>
</evidence>
<dbReference type="AlphaFoldDB" id="A0A2P1PQG0"/>
<dbReference type="InterPro" id="IPR043689">
    <property type="entry name" value="MurL"/>
</dbReference>
<dbReference type="InterPro" id="IPR058740">
    <property type="entry name" value="MurL_N"/>
</dbReference>
<dbReference type="EC" id="5.1.1.23" evidence="1"/>
<comment type="similarity">
    <text evidence="1">Belongs to the MurL family.</text>
</comment>
<dbReference type="GO" id="GO:0016855">
    <property type="term" value="F:racemase and epimerase activity, acting on amino acids and derivatives"/>
    <property type="evidence" value="ECO:0007669"/>
    <property type="project" value="UniProtKB-UniRule"/>
</dbReference>
<reference evidence="4 5" key="2">
    <citation type="submission" date="2018-03" db="EMBL/GenBank/DDBJ databases">
        <authorList>
            <person name="Keele B.F."/>
        </authorList>
    </citation>
    <scope>NUCLEOTIDE SEQUENCE [LARGE SCALE GENOMIC DNA]</scope>
    <source>
        <strain evidence="4 5">D13</strain>
    </source>
</reference>
<keyword evidence="1" id="KW-0133">Cell shape</keyword>
<dbReference type="GO" id="GO:0008360">
    <property type="term" value="P:regulation of cell shape"/>
    <property type="evidence" value="ECO:0007669"/>
    <property type="project" value="UniProtKB-KW"/>
</dbReference>
<dbReference type="HAMAP" id="MF_02209">
    <property type="entry name" value="MurL"/>
    <property type="match status" value="1"/>
</dbReference>